<feature type="non-terminal residue" evidence="1">
    <location>
        <position position="71"/>
    </location>
</feature>
<dbReference type="Proteomes" id="UP001233999">
    <property type="component" value="Unassembled WGS sequence"/>
</dbReference>
<feature type="non-terminal residue" evidence="1">
    <location>
        <position position="1"/>
    </location>
</feature>
<evidence type="ECO:0000313" key="1">
    <source>
        <dbReference type="EMBL" id="KAJ9578208.1"/>
    </source>
</evidence>
<accession>A0AAD7ZCV3</accession>
<gene>
    <name evidence="1" type="ORF">L9F63_005597</name>
</gene>
<dbReference type="EMBL" id="JASPKZ010008902">
    <property type="protein sequence ID" value="KAJ9578208.1"/>
    <property type="molecule type" value="Genomic_DNA"/>
</dbReference>
<evidence type="ECO:0000313" key="2">
    <source>
        <dbReference type="Proteomes" id="UP001233999"/>
    </source>
</evidence>
<organism evidence="1 2">
    <name type="scientific">Diploptera punctata</name>
    <name type="common">Pacific beetle cockroach</name>
    <dbReference type="NCBI Taxonomy" id="6984"/>
    <lineage>
        <taxon>Eukaryota</taxon>
        <taxon>Metazoa</taxon>
        <taxon>Ecdysozoa</taxon>
        <taxon>Arthropoda</taxon>
        <taxon>Hexapoda</taxon>
        <taxon>Insecta</taxon>
        <taxon>Pterygota</taxon>
        <taxon>Neoptera</taxon>
        <taxon>Polyneoptera</taxon>
        <taxon>Dictyoptera</taxon>
        <taxon>Blattodea</taxon>
        <taxon>Blaberoidea</taxon>
        <taxon>Blaberidae</taxon>
        <taxon>Diplopterinae</taxon>
        <taxon>Diploptera</taxon>
    </lineage>
</organism>
<comment type="caution">
    <text evidence="1">The sequence shown here is derived from an EMBL/GenBank/DDBJ whole genome shotgun (WGS) entry which is preliminary data.</text>
</comment>
<reference evidence="1" key="1">
    <citation type="journal article" date="2023" name="IScience">
        <title>Live-bearing cockroach genome reveals convergent evolutionary mechanisms linked to viviparity in insects and beyond.</title>
        <authorList>
            <person name="Fouks B."/>
            <person name="Harrison M.C."/>
            <person name="Mikhailova A.A."/>
            <person name="Marchal E."/>
            <person name="English S."/>
            <person name="Carruthers M."/>
            <person name="Jennings E.C."/>
            <person name="Chiamaka E.L."/>
            <person name="Frigard R.A."/>
            <person name="Pippel M."/>
            <person name="Attardo G.M."/>
            <person name="Benoit J.B."/>
            <person name="Bornberg-Bauer E."/>
            <person name="Tobe S.S."/>
        </authorList>
    </citation>
    <scope>NUCLEOTIDE SEQUENCE</scope>
    <source>
        <strain evidence="1">Stay&amp;Tobe</strain>
    </source>
</reference>
<keyword evidence="2" id="KW-1185">Reference proteome</keyword>
<protein>
    <submittedName>
        <fullName evidence="1">Uncharacterized protein</fullName>
    </submittedName>
</protein>
<proteinExistence type="predicted"/>
<dbReference type="AlphaFoldDB" id="A0AAD7ZCV3"/>
<sequence length="71" mass="8458">FVLHLLDAITFYYSKIILYIGLYTRWPGELRIAFNYFYVNFSFGFSSSSRILLLRLKLDQTAHTVQNFIKL</sequence>
<name>A0AAD7ZCV3_DIPPU</name>
<reference evidence="1" key="2">
    <citation type="submission" date="2023-05" db="EMBL/GenBank/DDBJ databases">
        <authorList>
            <person name="Fouks B."/>
        </authorList>
    </citation>
    <scope>NUCLEOTIDE SEQUENCE</scope>
    <source>
        <strain evidence="1">Stay&amp;Tobe</strain>
        <tissue evidence="1">Testes</tissue>
    </source>
</reference>